<sequence>MVNFIADTEQLAAVEDYINNRLDYAPLAIAHFTTRDEAEAWLKGLAEPPSPARILIGDEYYLAWSSREENVRGIYRDYIIEPYIEELAARGIPPSTPAFETRAEAEGWLKNHPASPFDFVSIAGEHYLAVHHKRLMRHTLHPVASALTEWAETKRAAERERAQGAAEETEEGGE</sequence>
<accession>A0A1L9BEA8</accession>
<dbReference type="EMBL" id="MPIN01000003">
    <property type="protein sequence ID" value="OJH40597.1"/>
    <property type="molecule type" value="Genomic_DNA"/>
</dbReference>
<gene>
    <name evidence="2" type="ORF">BON30_15755</name>
</gene>
<name>A0A1L9BEA8_9BACT</name>
<evidence type="ECO:0000313" key="2">
    <source>
        <dbReference type="EMBL" id="OJH40597.1"/>
    </source>
</evidence>
<dbReference type="Proteomes" id="UP000182229">
    <property type="component" value="Unassembled WGS sequence"/>
</dbReference>
<evidence type="ECO:0000256" key="1">
    <source>
        <dbReference type="SAM" id="MobiDB-lite"/>
    </source>
</evidence>
<reference evidence="3" key="1">
    <citation type="submission" date="2016-11" db="EMBL/GenBank/DDBJ databases">
        <authorList>
            <person name="Shukria A."/>
            <person name="Stevens D.C."/>
        </authorList>
    </citation>
    <scope>NUCLEOTIDE SEQUENCE [LARGE SCALE GENOMIC DNA]</scope>
    <source>
        <strain evidence="3">Cbfe23</strain>
    </source>
</reference>
<feature type="region of interest" description="Disordered" evidence="1">
    <location>
        <begin position="153"/>
        <end position="174"/>
    </location>
</feature>
<comment type="caution">
    <text evidence="2">The sequence shown here is derived from an EMBL/GenBank/DDBJ whole genome shotgun (WGS) entry which is preliminary data.</text>
</comment>
<proteinExistence type="predicted"/>
<dbReference type="OrthoDB" id="5522567at2"/>
<evidence type="ECO:0000313" key="3">
    <source>
        <dbReference type="Proteomes" id="UP000182229"/>
    </source>
</evidence>
<protein>
    <submittedName>
        <fullName evidence="2">Uncharacterized protein</fullName>
    </submittedName>
</protein>
<keyword evidence="3" id="KW-1185">Reference proteome</keyword>
<reference evidence="2 3" key="2">
    <citation type="submission" date="2016-12" db="EMBL/GenBank/DDBJ databases">
        <title>Draft Genome Sequence of Cystobacter ferrugineus Strain Cbfe23.</title>
        <authorList>
            <person name="Akbar S."/>
            <person name="Dowd S.E."/>
            <person name="Stevens D.C."/>
        </authorList>
    </citation>
    <scope>NUCLEOTIDE SEQUENCE [LARGE SCALE GENOMIC DNA]</scope>
    <source>
        <strain evidence="2 3">Cbfe23</strain>
    </source>
</reference>
<feature type="compositionally biased region" description="Basic and acidic residues" evidence="1">
    <location>
        <begin position="153"/>
        <end position="162"/>
    </location>
</feature>
<dbReference type="AlphaFoldDB" id="A0A1L9BEA8"/>
<organism evidence="2 3">
    <name type="scientific">Cystobacter ferrugineus</name>
    <dbReference type="NCBI Taxonomy" id="83449"/>
    <lineage>
        <taxon>Bacteria</taxon>
        <taxon>Pseudomonadati</taxon>
        <taxon>Myxococcota</taxon>
        <taxon>Myxococcia</taxon>
        <taxon>Myxococcales</taxon>
        <taxon>Cystobacterineae</taxon>
        <taxon>Archangiaceae</taxon>
        <taxon>Cystobacter</taxon>
    </lineage>
</organism>